<accession>A0A2M7G7X1</accession>
<proteinExistence type="predicted"/>
<evidence type="ECO:0000313" key="1">
    <source>
        <dbReference type="EMBL" id="PIW17854.1"/>
    </source>
</evidence>
<name>A0A2M7G7X1_9BACT</name>
<organism evidence="1 2">
    <name type="scientific">bacterium (Candidatus Blackallbacteria) CG17_big_fil_post_rev_8_21_14_2_50_48_46</name>
    <dbReference type="NCBI Taxonomy" id="2014261"/>
    <lineage>
        <taxon>Bacteria</taxon>
        <taxon>Candidatus Blackallbacteria</taxon>
    </lineage>
</organism>
<comment type="caution">
    <text evidence="1">The sequence shown here is derived from an EMBL/GenBank/DDBJ whole genome shotgun (WGS) entry which is preliminary data.</text>
</comment>
<sequence length="313" mass="35906">MMNLYLATCHVLSLLEEPLSPADFQAQVQPQNPLFATACTTPQKFLQMLAEEKILQEKKTGFVLSELGKILQNHVLQWTARDKQESEKRKKNYQTRKGLQPIAPDCPRCKQRFCALYVFIVLLERLYEGLENWNLWQNGEAEILSTALHHACGELPAPHYLLSETCTLQNLSPLEQQGLQSTLASAPELTEEQELIADFRNKAQNSCLLPELKSLKQNIERVSRLRLDYGLMPPENLLILNALRTPEWDPREIYPAEKHAEISGSFLQISRPGISPAGNKALLYLSQGQDKRLFLLRHSRKHWQVLDEISWEN</sequence>
<reference evidence="1 2" key="1">
    <citation type="submission" date="2017-09" db="EMBL/GenBank/DDBJ databases">
        <title>Depth-based differentiation of microbial function through sediment-hosted aquifers and enrichment of novel symbionts in the deep terrestrial subsurface.</title>
        <authorList>
            <person name="Probst A.J."/>
            <person name="Ladd B."/>
            <person name="Jarett J.K."/>
            <person name="Geller-Mcgrath D.E."/>
            <person name="Sieber C.M."/>
            <person name="Emerson J.B."/>
            <person name="Anantharaman K."/>
            <person name="Thomas B.C."/>
            <person name="Malmstrom R."/>
            <person name="Stieglmeier M."/>
            <person name="Klingl A."/>
            <person name="Woyke T."/>
            <person name="Ryan C.M."/>
            <person name="Banfield J.F."/>
        </authorList>
    </citation>
    <scope>NUCLEOTIDE SEQUENCE [LARGE SCALE GENOMIC DNA]</scope>
    <source>
        <strain evidence="1">CG17_big_fil_post_rev_8_21_14_2_50_48_46</strain>
    </source>
</reference>
<dbReference type="Proteomes" id="UP000231019">
    <property type="component" value="Unassembled WGS sequence"/>
</dbReference>
<gene>
    <name evidence="1" type="ORF">COW36_07230</name>
</gene>
<dbReference type="AlphaFoldDB" id="A0A2M7G7X1"/>
<evidence type="ECO:0000313" key="2">
    <source>
        <dbReference type="Proteomes" id="UP000231019"/>
    </source>
</evidence>
<protein>
    <submittedName>
        <fullName evidence="1">Uncharacterized protein</fullName>
    </submittedName>
</protein>
<dbReference type="EMBL" id="PFFQ01000019">
    <property type="protein sequence ID" value="PIW17854.1"/>
    <property type="molecule type" value="Genomic_DNA"/>
</dbReference>